<feature type="region of interest" description="Disordered" evidence="1">
    <location>
        <begin position="1"/>
        <end position="40"/>
    </location>
</feature>
<evidence type="ECO:0000313" key="3">
    <source>
        <dbReference type="Proteomes" id="UP000011064"/>
    </source>
</evidence>
<proteinExistence type="predicted"/>
<sequence length="158" mass="17198">MPTPPPPPEKGHKPKLPTGSNKQVCPGSSHPNSSSGRSCTITPYPTTRGLTYCTTHQTICLLCPTHPRHLITQNCKSCVWRASAEKRAAEKAEREARAAAREAEREAALEAAEQQRAAAREAAGARSAVRTAGRREAPRAVRSRRGVNRRGGGMRRKR</sequence>
<dbReference type="Proteomes" id="UP000011064">
    <property type="component" value="Unassembled WGS sequence"/>
</dbReference>
<feature type="compositionally biased region" description="Basic residues" evidence="1">
    <location>
        <begin position="141"/>
        <end position="158"/>
    </location>
</feature>
<name>L8FP26_PSED2</name>
<dbReference type="EMBL" id="GL573290">
    <property type="protein sequence ID" value="ELR02637.1"/>
    <property type="molecule type" value="Genomic_DNA"/>
</dbReference>
<organism evidence="2 3">
    <name type="scientific">Pseudogymnoascus destructans (strain ATCC MYA-4855 / 20631-21)</name>
    <name type="common">Bat white-nose syndrome fungus</name>
    <name type="synonym">Geomyces destructans</name>
    <dbReference type="NCBI Taxonomy" id="658429"/>
    <lineage>
        <taxon>Eukaryota</taxon>
        <taxon>Fungi</taxon>
        <taxon>Dikarya</taxon>
        <taxon>Ascomycota</taxon>
        <taxon>Pezizomycotina</taxon>
        <taxon>Leotiomycetes</taxon>
        <taxon>Thelebolales</taxon>
        <taxon>Thelebolaceae</taxon>
        <taxon>Pseudogymnoascus</taxon>
    </lineage>
</organism>
<feature type="compositionally biased region" description="Low complexity" evidence="1">
    <location>
        <begin position="109"/>
        <end position="128"/>
    </location>
</feature>
<reference evidence="3" key="1">
    <citation type="submission" date="2010-09" db="EMBL/GenBank/DDBJ databases">
        <title>The genome sequence of Geomyces destructans 20631-21.</title>
        <authorList>
            <consortium name="The Broad Institute Genome Sequencing Platform"/>
            <person name="Cuomo C.A."/>
            <person name="Blehert D.S."/>
            <person name="Lorch J.M."/>
            <person name="Young S.K."/>
            <person name="Zeng Q."/>
            <person name="Gargeya S."/>
            <person name="Fitzgerald M."/>
            <person name="Haas B."/>
            <person name="Abouelleil A."/>
            <person name="Alvarado L."/>
            <person name="Arachchi H.M."/>
            <person name="Berlin A."/>
            <person name="Brown A."/>
            <person name="Chapman S.B."/>
            <person name="Chen Z."/>
            <person name="Dunbar C."/>
            <person name="Freedman E."/>
            <person name="Gearin G."/>
            <person name="Gellesch M."/>
            <person name="Goldberg J."/>
            <person name="Griggs A."/>
            <person name="Gujja S."/>
            <person name="Heiman D."/>
            <person name="Howarth C."/>
            <person name="Larson L."/>
            <person name="Lui A."/>
            <person name="MacDonald P.J.P."/>
            <person name="Montmayeur A."/>
            <person name="Murphy C."/>
            <person name="Neiman D."/>
            <person name="Pearson M."/>
            <person name="Priest M."/>
            <person name="Roberts A."/>
            <person name="Saif S."/>
            <person name="Shea T."/>
            <person name="Shenoy N."/>
            <person name="Sisk P."/>
            <person name="Stolte C."/>
            <person name="Sykes S."/>
            <person name="Wortman J."/>
            <person name="Nusbaum C."/>
            <person name="Birren B."/>
        </authorList>
    </citation>
    <scope>NUCLEOTIDE SEQUENCE [LARGE SCALE GENOMIC DNA]</scope>
    <source>
        <strain evidence="3">ATCC MYA-4855 / 20631-21</strain>
    </source>
</reference>
<dbReference type="VEuPathDB" id="FungiDB:GMDG_05598"/>
<evidence type="ECO:0000313" key="2">
    <source>
        <dbReference type="EMBL" id="ELR02637.1"/>
    </source>
</evidence>
<keyword evidence="3" id="KW-1185">Reference proteome</keyword>
<feature type="compositionally biased region" description="Basic and acidic residues" evidence="1">
    <location>
        <begin position="88"/>
        <end position="108"/>
    </location>
</feature>
<accession>L8FP26</accession>
<protein>
    <submittedName>
        <fullName evidence="2">Uncharacterized protein</fullName>
    </submittedName>
</protein>
<dbReference type="HOGENOM" id="CLU_1670132_0_0_1"/>
<dbReference type="InParanoid" id="L8FP26"/>
<feature type="region of interest" description="Disordered" evidence="1">
    <location>
        <begin position="88"/>
        <end position="158"/>
    </location>
</feature>
<evidence type="ECO:0000256" key="1">
    <source>
        <dbReference type="SAM" id="MobiDB-lite"/>
    </source>
</evidence>
<feature type="compositionally biased region" description="Low complexity" evidence="1">
    <location>
        <begin position="26"/>
        <end position="38"/>
    </location>
</feature>
<dbReference type="OrthoDB" id="10577951at2759"/>
<gene>
    <name evidence="2" type="ORF">GMDG_05598</name>
</gene>
<dbReference type="AlphaFoldDB" id="L8FP26"/>